<proteinExistence type="predicted"/>
<dbReference type="AlphaFoldDB" id="A0A8H7BYX9"/>
<dbReference type="OrthoDB" id="2273669at2759"/>
<feature type="region of interest" description="Disordered" evidence="1">
    <location>
        <begin position="187"/>
        <end position="248"/>
    </location>
</feature>
<feature type="compositionally biased region" description="Low complexity" evidence="1">
    <location>
        <begin position="187"/>
        <end position="218"/>
    </location>
</feature>
<feature type="compositionally biased region" description="Polar residues" evidence="1">
    <location>
        <begin position="134"/>
        <end position="145"/>
    </location>
</feature>
<feature type="region of interest" description="Disordered" evidence="1">
    <location>
        <begin position="101"/>
        <end position="145"/>
    </location>
</feature>
<gene>
    <name evidence="2" type="ORF">EC973_007160</name>
</gene>
<evidence type="ECO:0000256" key="1">
    <source>
        <dbReference type="SAM" id="MobiDB-lite"/>
    </source>
</evidence>
<name>A0A8H7BYX9_9FUNG</name>
<keyword evidence="3" id="KW-1185">Reference proteome</keyword>
<feature type="region of interest" description="Disordered" evidence="1">
    <location>
        <begin position="1"/>
        <end position="48"/>
    </location>
</feature>
<sequence length="323" mass="34837">MHSWQTKITDDCNNDDDYSDIEDDDDYGPLKISSWGDNPATPTQQQNMDWGCLIDPTVKLKPGGVGMGQLHRSGANYKPVEEDIILAQRMKVAPKKANVPTPVVVQTSTKKKKKKKASTSQTTVHIPSVRPQRHSPSTTPAQVSQAINSWGSGQLTETPFWHQASLSVNPNPNTISNLQSTSNASSAASASSATTTTASLSPSPLSSSKQSSDTSLNNQTERKAPTNIEKSEKKSPDDTSAAKLSLANSPANPPLLRFRIELAPGISTELTLSRHDYIPAVVDDFGKRHQLTISDAAKRSITETLSLLVIGKLGSELRPGQLF</sequence>
<reference evidence="2" key="1">
    <citation type="submission" date="2020-01" db="EMBL/GenBank/DDBJ databases">
        <title>Genome Sequencing of Three Apophysomyces-Like Fungal Strains Confirms a Novel Fungal Genus in the Mucoromycota with divergent Burkholderia-like Endosymbiotic Bacteria.</title>
        <authorList>
            <person name="Stajich J.E."/>
            <person name="Macias A.M."/>
            <person name="Carter-House D."/>
            <person name="Lovett B."/>
            <person name="Kasson L.R."/>
            <person name="Berry K."/>
            <person name="Grigoriev I."/>
            <person name="Chang Y."/>
            <person name="Spatafora J."/>
            <person name="Kasson M.T."/>
        </authorList>
    </citation>
    <scope>NUCLEOTIDE SEQUENCE</scope>
    <source>
        <strain evidence="2">NRRL A-21654</strain>
    </source>
</reference>
<dbReference type="EMBL" id="JABAYA010000005">
    <property type="protein sequence ID" value="KAF7732055.1"/>
    <property type="molecule type" value="Genomic_DNA"/>
</dbReference>
<feature type="compositionally biased region" description="Acidic residues" evidence="1">
    <location>
        <begin position="12"/>
        <end position="27"/>
    </location>
</feature>
<accession>A0A8H7BYX9</accession>
<feature type="compositionally biased region" description="Basic and acidic residues" evidence="1">
    <location>
        <begin position="220"/>
        <end position="237"/>
    </location>
</feature>
<evidence type="ECO:0000313" key="2">
    <source>
        <dbReference type="EMBL" id="KAF7732055.1"/>
    </source>
</evidence>
<dbReference type="Proteomes" id="UP000605846">
    <property type="component" value="Unassembled WGS sequence"/>
</dbReference>
<protein>
    <submittedName>
        <fullName evidence="2">Uncharacterized protein</fullName>
    </submittedName>
</protein>
<organism evidence="2 3">
    <name type="scientific">Apophysomyces ossiformis</name>
    <dbReference type="NCBI Taxonomy" id="679940"/>
    <lineage>
        <taxon>Eukaryota</taxon>
        <taxon>Fungi</taxon>
        <taxon>Fungi incertae sedis</taxon>
        <taxon>Mucoromycota</taxon>
        <taxon>Mucoromycotina</taxon>
        <taxon>Mucoromycetes</taxon>
        <taxon>Mucorales</taxon>
        <taxon>Mucorineae</taxon>
        <taxon>Mucoraceae</taxon>
        <taxon>Apophysomyces</taxon>
    </lineage>
</organism>
<evidence type="ECO:0000313" key="3">
    <source>
        <dbReference type="Proteomes" id="UP000605846"/>
    </source>
</evidence>
<comment type="caution">
    <text evidence="2">The sequence shown here is derived from an EMBL/GenBank/DDBJ whole genome shotgun (WGS) entry which is preliminary data.</text>
</comment>